<dbReference type="Proteomes" id="UP000828048">
    <property type="component" value="Chromosome 2"/>
</dbReference>
<sequence>MDRAIEISSSSTIEVKRQRNTQKSRAQTQVEVRPRLQLESRSQPVRRTRKGVDKQQTQQSICNRNNLQAMIRLVEENKKHLTEAHKVALKKTPFWFLVDAILEKKLVSTQCRKCDKVVAKIIESYDPESRSFCFGGKKLEMTRDDVKLILGITCGDREIPEIAWKKGDVELSRKWKVEDNRLSITLMKKLLEDFIKKNNQDHIDDVARLFCLFLCVTLFFATTGTTVNWLNVHYMEDLGKIKEYDWAGAIAKYLLKSIHTEHEDPKEVKGCTLLLMYYLCEHANIIEQQNGQAIPRLLKWDISKLRKSLENVEKLEHLSVDKVNDVLQQTTEEKNLYSMESVEVVGEKDNEQAEDEGRKDNIEMAANEVGEEKENEVMGEKENTQAEEETRTENVVNAEMEVEGLDQFDTPNEHMFEASENFGFTPVGDSYGSEGHETSSGSTLAPNTLSKKPADSQSESLDLLCQEILEESNEGALKLIDELKSERESIREHLTEKIEKLEDEKNQLEVEKMKLEEDTLTEIEKLKKEKQSILKSLIWKIENLEKEVEIEKKNAITVVDELNKEKENLMEKIANLENEVEREKKNAIIVADELNKERDNLMEKIATLEKEVENDKQEMEIDGVNNERAVAYQENRIAMLNQKLEEAECKKKQDAIKEREYKALIWDKSIYISTLRTKVGVLENQKQTQQEMIRELQTQLDEIEMHQVTQGYVDETERQVHQVTQQTTVGKIKRLEEKNAQLEAELLEMQVHELTEKEKAEKSQLSPSSKVKRLKARERKDNKKDDYFYEELKKKSPKELFIDVENCQVSNQEEKEKKKLKKLKASLEISKLLPPETFSAIQSLWNTANTSTVVWSTGNEHIQVYAEDIENLLFETAISTRAMIKDKEPSQIKRTLDNIMPKARQARFLHFPILHEFHWTLLVLDKDEGRWTFHNSQRQRRGKDEYCDATSNLRKHVGDYINSQLRASKQAAISDAVHIEENSPQQPNGFVDCGIVVINLIKEYLLNQKWSTAITLDQCRRIRADMIQAFLSDPRKSWNPETNLAQQKTQASRYRKGCWRIYNNLL</sequence>
<name>A0ACB7X707_9ERIC</name>
<reference evidence="1 2" key="1">
    <citation type="journal article" date="2021" name="Hortic Res">
        <title>High-quality reference genome and annotation aids understanding of berry development for evergreen blueberry (Vaccinium darrowii).</title>
        <authorList>
            <person name="Yu J."/>
            <person name="Hulse-Kemp A.M."/>
            <person name="Babiker E."/>
            <person name="Staton M."/>
        </authorList>
    </citation>
    <scope>NUCLEOTIDE SEQUENCE [LARGE SCALE GENOMIC DNA]</scope>
    <source>
        <strain evidence="2">cv. NJ 8807/NJ 8810</strain>
        <tissue evidence="1">Young leaf</tissue>
    </source>
</reference>
<comment type="caution">
    <text evidence="1">The sequence shown here is derived from an EMBL/GenBank/DDBJ whole genome shotgun (WGS) entry which is preliminary data.</text>
</comment>
<accession>A0ACB7X707</accession>
<evidence type="ECO:0000313" key="1">
    <source>
        <dbReference type="EMBL" id="KAH7836295.1"/>
    </source>
</evidence>
<dbReference type="EMBL" id="CM037152">
    <property type="protein sequence ID" value="KAH7836295.1"/>
    <property type="molecule type" value="Genomic_DNA"/>
</dbReference>
<keyword evidence="2" id="KW-1185">Reference proteome</keyword>
<evidence type="ECO:0000313" key="2">
    <source>
        <dbReference type="Proteomes" id="UP000828048"/>
    </source>
</evidence>
<protein>
    <submittedName>
        <fullName evidence="1">Uncharacterized protein</fullName>
    </submittedName>
</protein>
<organism evidence="1 2">
    <name type="scientific">Vaccinium darrowii</name>
    <dbReference type="NCBI Taxonomy" id="229202"/>
    <lineage>
        <taxon>Eukaryota</taxon>
        <taxon>Viridiplantae</taxon>
        <taxon>Streptophyta</taxon>
        <taxon>Embryophyta</taxon>
        <taxon>Tracheophyta</taxon>
        <taxon>Spermatophyta</taxon>
        <taxon>Magnoliopsida</taxon>
        <taxon>eudicotyledons</taxon>
        <taxon>Gunneridae</taxon>
        <taxon>Pentapetalae</taxon>
        <taxon>asterids</taxon>
        <taxon>Ericales</taxon>
        <taxon>Ericaceae</taxon>
        <taxon>Vaccinioideae</taxon>
        <taxon>Vaccinieae</taxon>
        <taxon>Vaccinium</taxon>
    </lineage>
</organism>
<proteinExistence type="predicted"/>
<gene>
    <name evidence="1" type="ORF">Vadar_034384</name>
</gene>